<dbReference type="GeneID" id="96156149"/>
<evidence type="ECO:0000313" key="1">
    <source>
        <dbReference type="EMBL" id="QCW03400.1"/>
    </source>
</evidence>
<reference evidence="2" key="1">
    <citation type="submission" date="2019-05" db="EMBL/GenBank/DDBJ databases">
        <title>Complete Genome Sequence and Methylation Pattern of the Halophilic Archaeon Natrinema pallidum BOL6-1.</title>
        <authorList>
            <person name="DasSarma P."/>
            <person name="DasSarma B.P."/>
            <person name="DasSarma S.L."/>
            <person name="Martinez F.L."/>
            <person name="Guzman D."/>
            <person name="Roberts R.J."/>
            <person name="DasSarma S."/>
        </authorList>
    </citation>
    <scope>NUCLEOTIDE SEQUENCE [LARGE SCALE GENOMIC DNA]</scope>
    <source>
        <strain evidence="2">BOL6-1</strain>
    </source>
</reference>
<protein>
    <submittedName>
        <fullName evidence="1">Uncharacterized protein</fullName>
    </submittedName>
</protein>
<dbReference type="EMBL" id="CP040637">
    <property type="protein sequence ID" value="QCW03400.1"/>
    <property type="molecule type" value="Genomic_DNA"/>
</dbReference>
<evidence type="ECO:0000313" key="2">
    <source>
        <dbReference type="Proteomes" id="UP000307562"/>
    </source>
</evidence>
<gene>
    <name evidence="1" type="ORF">FGF80_09170</name>
</gene>
<dbReference type="Proteomes" id="UP000307562">
    <property type="component" value="Chromosome"/>
</dbReference>
<name>A0A4P9THW0_9EURY</name>
<dbReference type="RefSeq" id="WP_138653515.1">
    <property type="nucleotide sequence ID" value="NZ_CP040637.1"/>
</dbReference>
<accession>A0A4P9THW0</accession>
<dbReference type="AlphaFoldDB" id="A0A4P9THW0"/>
<sequence>MYLDLVFEHSSGAQVTISPAGFGIYTDFDNPVGICLEPSFRVPSPIPGKADAEVCFDYTFTVKGSDVMVGFGFEKFEVCVEDNTFCADVVSVGAGFEFKVADVSDVHFLD</sequence>
<dbReference type="KEGG" id="npl:FGF80_09170"/>
<organism evidence="1 2">
    <name type="scientific">Natrinema pallidum</name>
    <dbReference type="NCBI Taxonomy" id="69527"/>
    <lineage>
        <taxon>Archaea</taxon>
        <taxon>Methanobacteriati</taxon>
        <taxon>Methanobacteriota</taxon>
        <taxon>Stenosarchaea group</taxon>
        <taxon>Halobacteria</taxon>
        <taxon>Halobacteriales</taxon>
        <taxon>Natrialbaceae</taxon>
        <taxon>Natrinema</taxon>
    </lineage>
</organism>
<proteinExistence type="predicted"/>
<keyword evidence="2" id="KW-1185">Reference proteome</keyword>